<sequence length="99" mass="11374">MKTLKEIKEILSEHKNELSRKYGVTELGIFGSYVRDEAQVTSDLDILIEFDENVRISLLDFIHIERYLSDLLGLKVDLVEKSALKPGIGRHILSEVIYL</sequence>
<evidence type="ECO:0000256" key="6">
    <source>
        <dbReference type="ARBA" id="ARBA00022741"/>
    </source>
</evidence>
<proteinExistence type="inferred from homology"/>
<keyword evidence="6" id="KW-0547">Nucleotide-binding</keyword>
<evidence type="ECO:0000256" key="7">
    <source>
        <dbReference type="ARBA" id="ARBA00022840"/>
    </source>
</evidence>
<evidence type="ECO:0000313" key="12">
    <source>
        <dbReference type="Proteomes" id="UP000630660"/>
    </source>
</evidence>
<reference evidence="11" key="1">
    <citation type="submission" date="2019-11" db="EMBL/GenBank/DDBJ databases">
        <title>Microbial mats filling the niche in hypersaline microbial mats.</title>
        <authorList>
            <person name="Wong H.L."/>
            <person name="Macleod F.I."/>
            <person name="White R.A. III"/>
            <person name="Burns B.P."/>
        </authorList>
    </citation>
    <scope>NUCLEOTIDE SEQUENCE</scope>
    <source>
        <strain evidence="11">Bin_327</strain>
    </source>
</reference>
<evidence type="ECO:0000256" key="4">
    <source>
        <dbReference type="ARBA" id="ARBA00022695"/>
    </source>
</evidence>
<dbReference type="GO" id="GO:0016779">
    <property type="term" value="F:nucleotidyltransferase activity"/>
    <property type="evidence" value="ECO:0007669"/>
    <property type="project" value="UniProtKB-KW"/>
</dbReference>
<evidence type="ECO:0000256" key="9">
    <source>
        <dbReference type="ARBA" id="ARBA00038276"/>
    </source>
</evidence>
<dbReference type="AlphaFoldDB" id="A0A9D5QC62"/>
<dbReference type="SUPFAM" id="SSF81301">
    <property type="entry name" value="Nucleotidyltransferase"/>
    <property type="match status" value="1"/>
</dbReference>
<comment type="similarity">
    <text evidence="9">Belongs to the MntA antitoxin family.</text>
</comment>
<evidence type="ECO:0000259" key="10">
    <source>
        <dbReference type="Pfam" id="PF01909"/>
    </source>
</evidence>
<keyword evidence="8" id="KW-0460">Magnesium</keyword>
<dbReference type="EMBL" id="WJKJ01000016">
    <property type="protein sequence ID" value="MBD3363686.1"/>
    <property type="molecule type" value="Genomic_DNA"/>
</dbReference>
<dbReference type="InterPro" id="IPR043519">
    <property type="entry name" value="NT_sf"/>
</dbReference>
<keyword evidence="4" id="KW-0548">Nucleotidyltransferase</keyword>
<dbReference type="GO" id="GO:0005524">
    <property type="term" value="F:ATP binding"/>
    <property type="evidence" value="ECO:0007669"/>
    <property type="project" value="UniProtKB-KW"/>
</dbReference>
<dbReference type="InterPro" id="IPR052038">
    <property type="entry name" value="Type-VII_TA_antitoxin"/>
</dbReference>
<evidence type="ECO:0000256" key="5">
    <source>
        <dbReference type="ARBA" id="ARBA00022723"/>
    </source>
</evidence>
<evidence type="ECO:0000256" key="8">
    <source>
        <dbReference type="ARBA" id="ARBA00022842"/>
    </source>
</evidence>
<dbReference type="PANTHER" id="PTHR33571">
    <property type="entry name" value="SSL8005 PROTEIN"/>
    <property type="match status" value="1"/>
</dbReference>
<feature type="domain" description="Polymerase nucleotidyl transferase" evidence="10">
    <location>
        <begin position="11"/>
        <end position="98"/>
    </location>
</feature>
<dbReference type="Gene3D" id="3.30.460.10">
    <property type="entry name" value="Beta Polymerase, domain 2"/>
    <property type="match status" value="1"/>
</dbReference>
<name>A0A9D5QC62_UNCW3</name>
<keyword evidence="3" id="KW-0808">Transferase</keyword>
<dbReference type="CDD" id="cd05403">
    <property type="entry name" value="NT_KNTase_like"/>
    <property type="match status" value="1"/>
</dbReference>
<comment type="cofactor">
    <cofactor evidence="1">
        <name>Mg(2+)</name>
        <dbReference type="ChEBI" id="CHEBI:18420"/>
    </cofactor>
</comment>
<keyword evidence="7" id="KW-0067">ATP-binding</keyword>
<evidence type="ECO:0000256" key="2">
    <source>
        <dbReference type="ARBA" id="ARBA00022649"/>
    </source>
</evidence>
<dbReference type="PANTHER" id="PTHR33571:SF19">
    <property type="entry name" value="PROTEIN ADENYLYLTRANSFERASE MJ0128-RELATED"/>
    <property type="match status" value="1"/>
</dbReference>
<comment type="caution">
    <text evidence="11">The sequence shown here is derived from an EMBL/GenBank/DDBJ whole genome shotgun (WGS) entry which is preliminary data.</text>
</comment>
<keyword evidence="5" id="KW-0479">Metal-binding</keyword>
<organism evidence="11 12">
    <name type="scientific">candidate division WOR-3 bacterium</name>
    <dbReference type="NCBI Taxonomy" id="2052148"/>
    <lineage>
        <taxon>Bacteria</taxon>
        <taxon>Bacteria division WOR-3</taxon>
    </lineage>
</organism>
<dbReference type="GO" id="GO:0046872">
    <property type="term" value="F:metal ion binding"/>
    <property type="evidence" value="ECO:0007669"/>
    <property type="project" value="UniProtKB-KW"/>
</dbReference>
<accession>A0A9D5QC62</accession>
<protein>
    <submittedName>
        <fullName evidence="11">Nucleotidyltransferase</fullName>
    </submittedName>
</protein>
<keyword evidence="2" id="KW-1277">Toxin-antitoxin system</keyword>
<evidence type="ECO:0000256" key="3">
    <source>
        <dbReference type="ARBA" id="ARBA00022679"/>
    </source>
</evidence>
<gene>
    <name evidence="11" type="ORF">GF359_00570</name>
</gene>
<evidence type="ECO:0000256" key="1">
    <source>
        <dbReference type="ARBA" id="ARBA00001946"/>
    </source>
</evidence>
<dbReference type="InterPro" id="IPR002934">
    <property type="entry name" value="Polymerase_NTP_transf_dom"/>
</dbReference>
<dbReference type="Proteomes" id="UP000630660">
    <property type="component" value="Unassembled WGS sequence"/>
</dbReference>
<dbReference type="Pfam" id="PF01909">
    <property type="entry name" value="NTP_transf_2"/>
    <property type="match status" value="1"/>
</dbReference>
<evidence type="ECO:0000313" key="11">
    <source>
        <dbReference type="EMBL" id="MBD3363686.1"/>
    </source>
</evidence>